<protein>
    <submittedName>
        <fullName evidence="1">Uncharacterized protein</fullName>
    </submittedName>
</protein>
<proteinExistence type="predicted"/>
<name>A0A0K2UPH5_LEPSM</name>
<reference evidence="1" key="1">
    <citation type="submission" date="2014-05" db="EMBL/GenBank/DDBJ databases">
        <authorList>
            <person name="Chronopoulou M."/>
        </authorList>
    </citation>
    <scope>NUCLEOTIDE SEQUENCE</scope>
    <source>
        <tissue evidence="1">Whole organism</tissue>
    </source>
</reference>
<dbReference type="EMBL" id="HACA01022604">
    <property type="protein sequence ID" value="CDW39965.1"/>
    <property type="molecule type" value="Transcribed_RNA"/>
</dbReference>
<evidence type="ECO:0000313" key="1">
    <source>
        <dbReference type="EMBL" id="CDW39965.1"/>
    </source>
</evidence>
<dbReference type="AlphaFoldDB" id="A0A0K2UPH5"/>
<organism evidence="1">
    <name type="scientific">Lepeophtheirus salmonis</name>
    <name type="common">Salmon louse</name>
    <name type="synonym">Caligus salmonis</name>
    <dbReference type="NCBI Taxonomy" id="72036"/>
    <lineage>
        <taxon>Eukaryota</taxon>
        <taxon>Metazoa</taxon>
        <taxon>Ecdysozoa</taxon>
        <taxon>Arthropoda</taxon>
        <taxon>Crustacea</taxon>
        <taxon>Multicrustacea</taxon>
        <taxon>Hexanauplia</taxon>
        <taxon>Copepoda</taxon>
        <taxon>Siphonostomatoida</taxon>
        <taxon>Caligidae</taxon>
        <taxon>Lepeophtheirus</taxon>
    </lineage>
</organism>
<accession>A0A0K2UPH5</accession>
<sequence length="60" mass="7225">MDISVHHNLLKDELGNCFTPLHIEDQFISEENIFLLVDSFHIFKTSYNNFVNKKHLFFHF</sequence>